<gene>
    <name evidence="1" type="ORF">BBAD15_g3655</name>
</gene>
<accession>A0A0A2VXT6</accession>
<sequence>MLRGEQLRRHTAGAIVVMSGDSSSFCPPRHILLAALARLLIRVHWRAGGGGGGMSLLEGPRAAGKLTVRLPWRATYQPGLLFCMPSEPALLGGELCCSLWQRRSLGQPGAKVQEPIASDATTLSEAAMRKESLRAAE</sequence>
<evidence type="ECO:0000313" key="1">
    <source>
        <dbReference type="EMBL" id="KGQ11000.1"/>
    </source>
</evidence>
<dbReference type="HOGENOM" id="CLU_1864767_0_0_1"/>
<organism evidence="1 2">
    <name type="scientific">Beauveria bassiana D1-5</name>
    <dbReference type="NCBI Taxonomy" id="1245745"/>
    <lineage>
        <taxon>Eukaryota</taxon>
        <taxon>Fungi</taxon>
        <taxon>Dikarya</taxon>
        <taxon>Ascomycota</taxon>
        <taxon>Pezizomycotina</taxon>
        <taxon>Sordariomycetes</taxon>
        <taxon>Hypocreomycetidae</taxon>
        <taxon>Hypocreales</taxon>
        <taxon>Cordycipitaceae</taxon>
        <taxon>Beauveria</taxon>
    </lineage>
</organism>
<proteinExistence type="predicted"/>
<protein>
    <submittedName>
        <fullName evidence="1">Uncharacterized protein</fullName>
    </submittedName>
</protein>
<dbReference type="EMBL" id="ANFO01000253">
    <property type="protein sequence ID" value="KGQ11000.1"/>
    <property type="molecule type" value="Genomic_DNA"/>
</dbReference>
<evidence type="ECO:0000313" key="2">
    <source>
        <dbReference type="Proteomes" id="UP000030106"/>
    </source>
</evidence>
<reference evidence="1 2" key="1">
    <citation type="submission" date="2012-10" db="EMBL/GenBank/DDBJ databases">
        <title>Genome sequencing and analysis of entomopathogenic fungi Beauveria bassiana D1-5.</title>
        <authorList>
            <person name="Li Q."/>
            <person name="Wang L."/>
            <person name="Zhang Z."/>
            <person name="Wang Q."/>
            <person name="Ren J."/>
            <person name="Wang M."/>
            <person name="Xu W."/>
            <person name="Wang J."/>
            <person name="Lu Y."/>
            <person name="Du Q."/>
            <person name="Sun Z."/>
        </authorList>
    </citation>
    <scope>NUCLEOTIDE SEQUENCE [LARGE SCALE GENOMIC DNA]</scope>
    <source>
        <strain evidence="1 2">D1-5</strain>
    </source>
</reference>
<dbReference type="Proteomes" id="UP000030106">
    <property type="component" value="Unassembled WGS sequence"/>
</dbReference>
<dbReference type="AlphaFoldDB" id="A0A0A2VXT6"/>
<name>A0A0A2VXT6_BEABA</name>
<comment type="caution">
    <text evidence="1">The sequence shown here is derived from an EMBL/GenBank/DDBJ whole genome shotgun (WGS) entry which is preliminary data.</text>
</comment>